<dbReference type="Pfam" id="PF00072">
    <property type="entry name" value="Response_reg"/>
    <property type="match status" value="1"/>
</dbReference>
<evidence type="ECO:0000313" key="19">
    <source>
        <dbReference type="Proteomes" id="UP000189580"/>
    </source>
</evidence>
<dbReference type="InterPro" id="IPR005467">
    <property type="entry name" value="His_kinase_dom"/>
</dbReference>
<feature type="transmembrane region" description="Helical" evidence="15">
    <location>
        <begin position="287"/>
        <end position="310"/>
    </location>
</feature>
<dbReference type="InterPro" id="IPR036097">
    <property type="entry name" value="HisK_dim/P_sf"/>
</dbReference>
<dbReference type="AlphaFoldDB" id="A0A167CAF7"/>
<dbReference type="PRINTS" id="PR00344">
    <property type="entry name" value="BCTRLSENSOR"/>
</dbReference>
<evidence type="ECO:0000256" key="2">
    <source>
        <dbReference type="ARBA" id="ARBA00004370"/>
    </source>
</evidence>
<dbReference type="GO" id="GO:0006950">
    <property type="term" value="P:response to stress"/>
    <property type="evidence" value="ECO:0007669"/>
    <property type="project" value="UniProtKB-ARBA"/>
</dbReference>
<keyword evidence="10 15" id="KW-1133">Transmembrane helix</keyword>
<dbReference type="SUPFAM" id="SSF47384">
    <property type="entry name" value="Homodimeric domain of signal transducing histidine kinase"/>
    <property type="match status" value="1"/>
</dbReference>
<dbReference type="Pfam" id="PF02518">
    <property type="entry name" value="HATPase_c"/>
    <property type="match status" value="1"/>
</dbReference>
<dbReference type="Gene3D" id="3.30.565.10">
    <property type="entry name" value="Histidine kinase-like ATPase, C-terminal domain"/>
    <property type="match status" value="1"/>
</dbReference>
<dbReference type="SMART" id="SM00387">
    <property type="entry name" value="HATPase_c"/>
    <property type="match status" value="1"/>
</dbReference>
<evidence type="ECO:0000256" key="5">
    <source>
        <dbReference type="ARBA" id="ARBA00022679"/>
    </source>
</evidence>
<evidence type="ECO:0000256" key="11">
    <source>
        <dbReference type="ARBA" id="ARBA00023012"/>
    </source>
</evidence>
<feature type="region of interest" description="Disordered" evidence="14">
    <location>
        <begin position="356"/>
        <end position="394"/>
    </location>
</feature>
<dbReference type="InterPro" id="IPR003661">
    <property type="entry name" value="HisK_dim/P_dom"/>
</dbReference>
<evidence type="ECO:0000256" key="15">
    <source>
        <dbReference type="SAM" id="Phobius"/>
    </source>
</evidence>
<dbReference type="EC" id="2.7.13.3" evidence="3"/>
<protein>
    <recommendedName>
        <fullName evidence="3">histidine kinase</fullName>
        <ecNumber evidence="3">2.7.13.3</ecNumber>
    </recommendedName>
</protein>
<feature type="region of interest" description="Disordered" evidence="14">
    <location>
        <begin position="972"/>
        <end position="1012"/>
    </location>
</feature>
<reference evidence="18 19" key="1">
    <citation type="submission" date="2016-02" db="EMBL/GenBank/DDBJ databases">
        <title>Complete genome sequence and transcriptome regulation of the pentose utilising yeast Sugiyamaella lignohabitans.</title>
        <authorList>
            <person name="Bellasio M."/>
            <person name="Peymann A."/>
            <person name="Valli M."/>
            <person name="Sipitzky M."/>
            <person name="Graf A."/>
            <person name="Sauer M."/>
            <person name="Marx H."/>
            <person name="Mattanovich D."/>
        </authorList>
    </citation>
    <scope>NUCLEOTIDE SEQUENCE [LARGE SCALE GENOMIC DNA]</scope>
    <source>
        <strain evidence="18 19">CBS 10342</strain>
    </source>
</reference>
<feature type="compositionally biased region" description="Basic and acidic residues" evidence="14">
    <location>
        <begin position="373"/>
        <end position="384"/>
    </location>
</feature>
<evidence type="ECO:0000259" key="17">
    <source>
        <dbReference type="PROSITE" id="PS50110"/>
    </source>
</evidence>
<dbReference type="Gene3D" id="3.40.50.2300">
    <property type="match status" value="1"/>
</dbReference>
<dbReference type="GO" id="GO:0005524">
    <property type="term" value="F:ATP binding"/>
    <property type="evidence" value="ECO:0007669"/>
    <property type="project" value="UniProtKB-KW"/>
</dbReference>
<dbReference type="PANTHER" id="PTHR43047">
    <property type="entry name" value="TWO-COMPONENT HISTIDINE PROTEIN KINASE"/>
    <property type="match status" value="1"/>
</dbReference>
<dbReference type="CDD" id="cd00082">
    <property type="entry name" value="HisKA"/>
    <property type="match status" value="1"/>
</dbReference>
<sequence length="1160" mass="127361">MKAAQVTQAVGSLNGQSILLSSRTFVQNLLATYYTTGMIEPDDSNLKQAELSVESTDDVISAALFALNLNQVVLIPSLDGVNDTAPPDELLPATFMTTEQLSNYTSVYDSYVLGPVKVGNRFYMSFTRLVVQNTADFTYKNIGGNSSSDRGNNIGYITVVTRAKPIFSVIKDPTGLESTGDMALVQLQRGNLDGTFSANGSYILGTYVLPTTFQQTLYNTTFVLGTYKEINPLEGFPGSFINEASVYNGKNSGGYAPASVLNAQWTVLIYQDHEVIYGPLYRLRNMLLIAVFSIGVGMFIGTMFLSSWAVKPILRLQSATEQSANNSSNSSWPGSDKGKKKWLKWLTPWVFFRSSNHRQGPRSRQMQRGPADPFHDFYGNEKPNHTAADGHSPLTNSDTVAWYVPILERVGLRPSDNRRGSGNSSLANNIGDNDNALERRMSASSTGFRIPEKVSTRRRIKDELTDLTEKFNEMTDELRKQYSILEERVIERTREIESARLSAEAANASKSLFIANITHELRTPLNGILGMTAVSMDEEDPKKIQESLKIIFKSGELLLHLLTELLTFSKNQVGNEDLEEKEFMIPEAVTQLNAIFGEQSKTAQIDLSIVCVTEGLTDLVFYGDINRILQIVINLISNSLKFTPKGGRVDVTISGIISKHVRESVAEESGRSTKTGASSHKSSISSASPLTSRRRSSNERTPKRYPSEVLSEISGKQENSTFTKDTSSIETAATKTTTSNELEIDDPHYRQDIDDEIHDKVTALQPREHQTDVSHSGHEDHDSDSPDDETATVIFQVSDTGPGIAPHMQNRIFEAFVQGELALSQRTGGAGLGLSICRQLATLMGGTVELSSELGKGSTFTFKVPLHVVKDGSKYVFADLSTVKDWPEYEVYNFDTIERRAEEAVEDVNSRMVRWSMSNPVPSTAGTASSANNTGATYTGETAGTSATTANLVSNTAPSLASRVSSNTSILSSHLTHNGKSFESHSEAEQRKSEVPRRPPMARNTSHRSREDEKKICFPVSVLVAEDNKVNQEVMIRMLKLEGIENITIANDGLEAIAKLNAALADSGKGYDIIFMDVQMPNLDGIEATKNIRNDIHFNGPIVAVSAFADSSNIDDCLSAGMNHFLAKPLRRPHLHRLLLSVLIKEGQTEDCTAATKEAS</sequence>
<dbReference type="SUPFAM" id="SSF55874">
    <property type="entry name" value="ATPase domain of HSP90 chaperone/DNA topoisomerase II/histidine kinase"/>
    <property type="match status" value="2"/>
</dbReference>
<evidence type="ECO:0000256" key="10">
    <source>
        <dbReference type="ARBA" id="ARBA00022989"/>
    </source>
</evidence>
<keyword evidence="5" id="KW-0808">Transferase</keyword>
<dbReference type="FunFam" id="1.10.287.130:FF:000004">
    <property type="entry name" value="Ethylene receptor 1"/>
    <property type="match status" value="1"/>
</dbReference>
<keyword evidence="4 13" id="KW-0597">Phosphoprotein</keyword>
<dbReference type="OrthoDB" id="60033at2759"/>
<feature type="region of interest" description="Disordered" evidence="14">
    <location>
        <begin position="413"/>
        <end position="433"/>
    </location>
</feature>
<keyword evidence="7" id="KW-0547">Nucleotide-binding</keyword>
<evidence type="ECO:0000259" key="16">
    <source>
        <dbReference type="PROSITE" id="PS50109"/>
    </source>
</evidence>
<feature type="region of interest" description="Disordered" evidence="14">
    <location>
        <begin position="919"/>
        <end position="942"/>
    </location>
</feature>
<dbReference type="PROSITE" id="PS50110">
    <property type="entry name" value="RESPONSE_REGULATORY"/>
    <property type="match status" value="1"/>
</dbReference>
<feature type="compositionally biased region" description="Basic and acidic residues" evidence="14">
    <location>
        <begin position="767"/>
        <end position="784"/>
    </location>
</feature>
<name>A0A167CAF7_9ASCO</name>
<gene>
    <name evidence="18" type="primary">SLN1</name>
    <name evidence="18" type="ORF">AWJ20_4239</name>
</gene>
<feature type="compositionally biased region" description="Low complexity" evidence="14">
    <location>
        <begin position="678"/>
        <end position="688"/>
    </location>
</feature>
<dbReference type="InterPro" id="IPR004358">
    <property type="entry name" value="Sig_transdc_His_kin-like_C"/>
</dbReference>
<evidence type="ECO:0000256" key="7">
    <source>
        <dbReference type="ARBA" id="ARBA00022741"/>
    </source>
</evidence>
<dbReference type="PROSITE" id="PS50109">
    <property type="entry name" value="HIS_KIN"/>
    <property type="match status" value="1"/>
</dbReference>
<dbReference type="GO" id="GO:0009927">
    <property type="term" value="F:histidine phosphotransfer kinase activity"/>
    <property type="evidence" value="ECO:0007669"/>
    <property type="project" value="TreeGrafter"/>
</dbReference>
<feature type="compositionally biased region" description="Low complexity" evidence="14">
    <location>
        <begin position="931"/>
        <end position="942"/>
    </location>
</feature>
<keyword evidence="19" id="KW-1185">Reference proteome</keyword>
<comment type="catalytic activity">
    <reaction evidence="1">
        <text>ATP + protein L-histidine = ADP + protein N-phospho-L-histidine.</text>
        <dbReference type="EC" id="2.7.13.3"/>
    </reaction>
</comment>
<dbReference type="SMART" id="SM00388">
    <property type="entry name" value="HisKA"/>
    <property type="match status" value="1"/>
</dbReference>
<dbReference type="SMART" id="SM00448">
    <property type="entry name" value="REC"/>
    <property type="match status" value="1"/>
</dbReference>
<feature type="compositionally biased region" description="Polar residues" evidence="14">
    <location>
        <begin position="714"/>
        <end position="741"/>
    </location>
</feature>
<evidence type="ECO:0000256" key="4">
    <source>
        <dbReference type="ARBA" id="ARBA00022553"/>
    </source>
</evidence>
<dbReference type="InterPro" id="IPR003594">
    <property type="entry name" value="HATPase_dom"/>
</dbReference>
<evidence type="ECO:0000256" key="3">
    <source>
        <dbReference type="ARBA" id="ARBA00012438"/>
    </source>
</evidence>
<feature type="region of interest" description="Disordered" evidence="14">
    <location>
        <begin position="767"/>
        <end position="788"/>
    </location>
</feature>
<keyword evidence="9" id="KW-0067">ATP-binding</keyword>
<keyword evidence="12 15" id="KW-0472">Membrane</keyword>
<evidence type="ECO:0000256" key="6">
    <source>
        <dbReference type="ARBA" id="ARBA00022692"/>
    </source>
</evidence>
<dbReference type="Pfam" id="PF00512">
    <property type="entry name" value="HisKA"/>
    <property type="match status" value="1"/>
</dbReference>
<feature type="compositionally biased region" description="Polar residues" evidence="14">
    <location>
        <begin position="919"/>
        <end position="930"/>
    </location>
</feature>
<evidence type="ECO:0000256" key="8">
    <source>
        <dbReference type="ARBA" id="ARBA00022777"/>
    </source>
</evidence>
<dbReference type="InterPro" id="IPR036890">
    <property type="entry name" value="HATPase_C_sf"/>
</dbReference>
<dbReference type="Proteomes" id="UP000189580">
    <property type="component" value="Chromosome c"/>
</dbReference>
<feature type="modified residue" description="4-aspartylphosphate" evidence="13">
    <location>
        <position position="1077"/>
    </location>
</feature>
<feature type="compositionally biased region" description="Basic and acidic residues" evidence="14">
    <location>
        <begin position="980"/>
        <end position="997"/>
    </location>
</feature>
<feature type="region of interest" description="Disordered" evidence="14">
    <location>
        <begin position="664"/>
        <end position="749"/>
    </location>
</feature>
<dbReference type="GO" id="GO:0005886">
    <property type="term" value="C:plasma membrane"/>
    <property type="evidence" value="ECO:0007669"/>
    <property type="project" value="TreeGrafter"/>
</dbReference>
<dbReference type="GeneID" id="30036349"/>
<accession>A0A167CAF7</accession>
<dbReference type="InterPro" id="IPR001789">
    <property type="entry name" value="Sig_transdc_resp-reg_receiver"/>
</dbReference>
<feature type="domain" description="Histidine kinase" evidence="16">
    <location>
        <begin position="516"/>
        <end position="868"/>
    </location>
</feature>
<keyword evidence="8" id="KW-0418">Kinase</keyword>
<dbReference type="KEGG" id="slb:AWJ20_4239"/>
<evidence type="ECO:0000256" key="14">
    <source>
        <dbReference type="SAM" id="MobiDB-lite"/>
    </source>
</evidence>
<comment type="subcellular location">
    <subcellularLocation>
        <location evidence="2">Membrane</location>
    </subcellularLocation>
</comment>
<dbReference type="Gene3D" id="1.10.287.130">
    <property type="match status" value="1"/>
</dbReference>
<keyword evidence="11" id="KW-0902">Two-component regulatory system</keyword>
<evidence type="ECO:0000313" key="18">
    <source>
        <dbReference type="EMBL" id="ANB11429.1"/>
    </source>
</evidence>
<feature type="domain" description="Response regulatory" evidence="17">
    <location>
        <begin position="1021"/>
        <end position="1143"/>
    </location>
</feature>
<proteinExistence type="predicted"/>
<evidence type="ECO:0000256" key="12">
    <source>
        <dbReference type="ARBA" id="ARBA00023136"/>
    </source>
</evidence>
<dbReference type="SUPFAM" id="SSF52172">
    <property type="entry name" value="CheY-like"/>
    <property type="match status" value="1"/>
</dbReference>
<feature type="compositionally biased region" description="Basic and acidic residues" evidence="14">
    <location>
        <begin position="696"/>
        <end position="706"/>
    </location>
</feature>
<dbReference type="CDD" id="cd17546">
    <property type="entry name" value="REC_hyHK_CKI1_RcsC-like"/>
    <property type="match status" value="1"/>
</dbReference>
<evidence type="ECO:0000256" key="13">
    <source>
        <dbReference type="PROSITE-ProRule" id="PRU00169"/>
    </source>
</evidence>
<feature type="compositionally biased region" description="Polar residues" evidence="14">
    <location>
        <begin position="420"/>
        <end position="432"/>
    </location>
</feature>
<evidence type="ECO:0000256" key="9">
    <source>
        <dbReference type="ARBA" id="ARBA00022840"/>
    </source>
</evidence>
<dbReference type="EMBL" id="CP014500">
    <property type="protein sequence ID" value="ANB11429.1"/>
    <property type="molecule type" value="Genomic_DNA"/>
</dbReference>
<keyword evidence="6 15" id="KW-0812">Transmembrane</keyword>
<evidence type="ECO:0000256" key="1">
    <source>
        <dbReference type="ARBA" id="ARBA00000085"/>
    </source>
</evidence>
<dbReference type="GO" id="GO:0000155">
    <property type="term" value="F:phosphorelay sensor kinase activity"/>
    <property type="evidence" value="ECO:0007669"/>
    <property type="project" value="InterPro"/>
</dbReference>
<organism evidence="18 19">
    <name type="scientific">Sugiyamaella lignohabitans</name>
    <dbReference type="NCBI Taxonomy" id="796027"/>
    <lineage>
        <taxon>Eukaryota</taxon>
        <taxon>Fungi</taxon>
        <taxon>Dikarya</taxon>
        <taxon>Ascomycota</taxon>
        <taxon>Saccharomycotina</taxon>
        <taxon>Dipodascomycetes</taxon>
        <taxon>Dipodascales</taxon>
        <taxon>Trichomonascaceae</taxon>
        <taxon>Sugiyamaella</taxon>
    </lineage>
</organism>
<dbReference type="RefSeq" id="XP_018733906.1">
    <property type="nucleotide sequence ID" value="XM_018881302.1"/>
</dbReference>
<dbReference type="PANTHER" id="PTHR43047:SF72">
    <property type="entry name" value="OSMOSENSING HISTIDINE PROTEIN KINASE SLN1"/>
    <property type="match status" value="1"/>
</dbReference>
<dbReference type="InterPro" id="IPR011006">
    <property type="entry name" value="CheY-like_superfamily"/>
</dbReference>